<dbReference type="Proteomes" id="UP000670947">
    <property type="component" value="Unassembled WGS sequence"/>
</dbReference>
<evidence type="ECO:0000313" key="3">
    <source>
        <dbReference type="EMBL" id="MBO7742878.1"/>
    </source>
</evidence>
<dbReference type="PANTHER" id="PTHR35174">
    <property type="entry name" value="BLL7171 PROTEIN-RELATED"/>
    <property type="match status" value="1"/>
</dbReference>
<name>A0ABS3W3L0_9BACL</name>
<dbReference type="EMBL" id="JAGGDJ010000001">
    <property type="protein sequence ID" value="MBO7742878.1"/>
    <property type="molecule type" value="Genomic_DNA"/>
</dbReference>
<evidence type="ECO:0000256" key="1">
    <source>
        <dbReference type="ARBA" id="ARBA00007689"/>
    </source>
</evidence>
<feature type="domain" description="YCII-related" evidence="2">
    <location>
        <begin position="1"/>
        <end position="102"/>
    </location>
</feature>
<dbReference type="Gene3D" id="3.30.70.1060">
    <property type="entry name" value="Dimeric alpha+beta barrel"/>
    <property type="match status" value="1"/>
</dbReference>
<reference evidence="3 4" key="1">
    <citation type="submission" date="2021-03" db="EMBL/GenBank/DDBJ databases">
        <title>Paenibacillus artemisicola MWE-103 whole genome sequence.</title>
        <authorList>
            <person name="Ham Y.J."/>
        </authorList>
    </citation>
    <scope>NUCLEOTIDE SEQUENCE [LARGE SCALE GENOMIC DNA]</scope>
    <source>
        <strain evidence="3 4">MWE-103</strain>
    </source>
</reference>
<dbReference type="RefSeq" id="WP_208845839.1">
    <property type="nucleotide sequence ID" value="NZ_JAGGDJ010000001.1"/>
</dbReference>
<dbReference type="InterPro" id="IPR005545">
    <property type="entry name" value="YCII"/>
</dbReference>
<protein>
    <recommendedName>
        <fullName evidence="2">YCII-related domain-containing protein</fullName>
    </recommendedName>
</protein>
<keyword evidence="4" id="KW-1185">Reference proteome</keyword>
<proteinExistence type="inferred from homology"/>
<comment type="caution">
    <text evidence="3">The sequence shown here is derived from an EMBL/GenBank/DDBJ whole genome shotgun (WGS) entry which is preliminary data.</text>
</comment>
<dbReference type="PANTHER" id="PTHR35174:SF3">
    <property type="entry name" value="BLL7171 PROTEIN"/>
    <property type="match status" value="1"/>
</dbReference>
<accession>A0ABS3W3L0</accession>
<organism evidence="3 4">
    <name type="scientific">Paenibacillus artemisiicola</name>
    <dbReference type="NCBI Taxonomy" id="1172618"/>
    <lineage>
        <taxon>Bacteria</taxon>
        <taxon>Bacillati</taxon>
        <taxon>Bacillota</taxon>
        <taxon>Bacilli</taxon>
        <taxon>Bacillales</taxon>
        <taxon>Paenibacillaceae</taxon>
        <taxon>Paenibacillus</taxon>
    </lineage>
</organism>
<sequence>MLFVCLGYLDREAMDARPKAEIEAVMAQCGPHLEELYGTGRVFLDAGLGAAGKSVRRTEGKTVVTDGPFIESKEMIGSAFFVEAEDLDEAVRIASLHPAVRLAEGETFGWGLEVRPVHYFERRDPQR</sequence>
<dbReference type="Pfam" id="PF03795">
    <property type="entry name" value="YCII"/>
    <property type="match status" value="1"/>
</dbReference>
<evidence type="ECO:0000259" key="2">
    <source>
        <dbReference type="Pfam" id="PF03795"/>
    </source>
</evidence>
<evidence type="ECO:0000313" key="4">
    <source>
        <dbReference type="Proteomes" id="UP000670947"/>
    </source>
</evidence>
<dbReference type="SUPFAM" id="SSF54909">
    <property type="entry name" value="Dimeric alpha+beta barrel"/>
    <property type="match status" value="1"/>
</dbReference>
<gene>
    <name evidence="3" type="ORF">I8J29_01630</name>
</gene>
<comment type="similarity">
    <text evidence="1">Belongs to the YciI family.</text>
</comment>
<dbReference type="InterPro" id="IPR011008">
    <property type="entry name" value="Dimeric_a/b-barrel"/>
</dbReference>